<feature type="domain" description="BEACH" evidence="6">
    <location>
        <begin position="2766"/>
        <end position="3061"/>
    </location>
</feature>
<feature type="region of interest" description="Disordered" evidence="5">
    <location>
        <begin position="3129"/>
        <end position="3172"/>
    </location>
</feature>
<sequence length="3511" mass="416688">MNNLLKKYLKLIQLLIKTNNLQINEQISLINTIKTPFFKKQISKKYRFENQNTIMKMKINGLHLQKQKKFQFKIQMLILKTIILMHAHSSQSKMKIQIFDQFQSNFFTNLIFEIIINFYNPDLYSKYNKKWNSKKNNKDKVIKIVKNKDQEKEKTNENENSNERGKTNEKENSNEREKTNEKETRKEKKYKQNEVITNDDVMKNEYKFYLENSVNGNENKKQFSKIEKYLKKIYFTLTKICSISLENSNHHLRELILQSFLNLFKTQYFNEEYKNIIIFFFQNYPPFLQYYTLKVLNFYTVLPQDLLFFQKEKIWKIIFSKLFNTKLLLKCSFNNDNKNNNYEIFKEIKRYFLRLFDQICFNKIELINKNKKGKINNLQKEIIILLQLLIFCTSKLNFQLMDLIINKFINLIKFKPNIVIPIIWDVEGFNIISQTFNKLQNLYEKTLLETSIKNISKNSDGYDDYNNNNHIILINKSRSVILSLFINGILKSNFLSKDNYKNQLSEKILNLFIFNNNYNPQIITKIKEILKSFTNIKIIDIHFFKKLFLLIDFEYDNYNRNVNKNEETKNINDDDDDDDNNNNNDDDDDDEKNMKNIKINYKKQTVNNLFILLNMLFEIIKYNPTTCFEYVCHESIIERFKNLLMFKELIPIILKSLKYFFIINDDFLKYFVIYYNFLDFEKYLLPYSYQIYDLLFEIMIKSKNEFNVQKKNYIFIPEIIPLIFSIYYKTNQKKFEELLTIFQILCKNNKFNCYSCSKINLIKILITYLDDNSNHKMDNKLVIKNAIKLVKTIFKNSSNIGDLKLIIKLFQNQKNNFIRPFYWDNLLNYFGKLMNRQIEKKKKKNSPNSIFNFIQQDSYLKLPSILNLEIKKFSLITFINFGGESSKKLIKNEYTILSFYNTNQKIGFELAISIQLNKFIFKIYNEKKIQKRELFLDDPLKENEWYHLALTKKNKQLNSQKIFIKIFINDDIELMESFDCFPKKKKLLFSKNRIGSSIKNKGNCFFGQMSTIYLFKKFLKKKNVLRFFGYNIQNTNTKKNDTNTVTNNNNNNNNNQNNPNNNNNNNNNPKNNKNNNKNNKNNTKKNQNNTKNNQNKHKNKGGGKIDYIEQKNDEFDGFSFIKVIGKPDEISTDNENMESALTSENESQFSQDFPENYENFEIIDNYKMNYTNYYFNNYNSNNTNNTNNNSNTNKKINTFKEHNNNENKQNKIVYEFSKLLFNNDDDNYNKNNYNIINNLLKKSIFIYTPLSSDANSCFNENQYYKKNSKCIINKVNIVNEKRFNDILYLLGGSKLFLPLILQLDLPKESIKLNFQLKFKNNKQNIKIVNNNNSSSTSTSIKINQNHNNQLNDIEKVQKDHNDNQLSKIFQLITNYIMINPEYKKKFFKISGFEIINKLICQINPIYINMNFISTLENFILKIKKFEENCLDILDFFIMFLKIRIQKNKLILNNYNYFDYYINNNFENNKKKIKELQRYFLKTNIKPYLLVLISNGSDLIRAKSLAILIQLEKLHKDIVDNDNGVSGGDGLGYFENDGKEEEEEEYDDNKINHNNGNGKKSGTSNIIWDTYSSFFEIGQSLKQKPLGEKLFLLLFDLFIDMKNKYFKRPYMIKLFFDFLLIKKSNITYKALRNILEICTLNQKNLNILSKIPNWQILFFKLFDPVYLKQYLTIHEKGIKKKIGNDDMIIKKDNDKNNSKNNNNNHKNKENKNNVNINENENTLENNDQVKENKHENSNDNNDMLLIQNNNNHNNNKKDNDKYNDENNNNNHKNKENKNNTNINENENTLENNDQVKENKHENSNDNNGMLLIQNNNNHNNNNVNNDKYDNENNNNNHKNKENKNNTNINENENTLENNDQVKENKHENSNDNNDILLIQNKNGNDNINYKDKDNDSNANDDDDDDENGNNSQDKEKKNENKKMKKNILIIHKENKLQKQVKKQKTEGKLLKEENFKNNNNPSNQKSKKKILINNSKMELINNYSNIKNMNTRIPINKKNKLFLSGRGSKDNNKHVIINNENTIGLNINKEIFNFFSELIINYLFYDDNFKQILQETFSNLIVFKLNIKQTLIIYKFILILLNDFSHKISNFSSQEKPKILKDSKFVNNFIVFFKFIILNICYLKIDLHNDNVQKNVFADIVFDNSTGEKKIKTEIIFETINCLEKLNCFEKNGIVFSQPKITLQLYYHIIIFFHLSSKIVDNVNQNRIMKYLKLLVVNPLTKNEHLLKKNNKKSLEPLFFIILITLSEQIDQNNQNYINYLYNLLNKTNTIFQERFNKKLNLINFNNEQFIDYIQSSKYNDFLNNFIKPKVNKIIIQFENDIKKALNNWRNILKKIEKQIIDLSSKSNIDSNANDNNKNKNQNEYNISETNNFNNNNKRDYIYFNQFFIYLILTQNKIKNNNKKIKKIWKKIVNNFIYGNCIWEFKSNKLDIRTKITYKLKNSEDHLRRRLKLFPNFVFEQEKKEKDIDKDSDGGSGSDSDSDSDSDSGSGSGSDSDSGSGSYSDSGSDIYKDNYCNTNKNNKIEYKIIDKIEKIFFGINFQKKSKLSKNQIKKKKKKKKLNLNNDDDNNKNKNKNQNQTKNKKKIINKDDGNINNCNSNKNTKHIGNIIYNYLNLKERIVLKNKNDHERFKKNMKKYKTYLFSTKRIFKCSKIEGVLLINEKYINFYKDSTLIKLFDFPIKIKKKNYKLLFLKLLSVLTPSIQIFIPSILEIQNRRYLLQDTAFEIFLNQKKTYFYNFETNEQKKLFVFLVKKMIKKLKIKIPICNENYEKEKINNLQIQWKSREISNFQYLIELNTLAGRSYNDFNQYFIFPWILQDYSSDKLKFSNGGIYRNLSKPIGALDRTRLKSFQKRFKERIKFNIDEQKHNPCFYGTHYSTSLIVLYYLVRVEPYSSVSLNFHSGTYDNPDRIFDSIETVWYNCTHSNFDVKECIPEFYCFPEMLLNVNNLTLGKKQCGKQVMDVDLPPWAQKSSQIFVRILRKALESDYVSEHLHNWIDLIFGYKQTGENAIKAKNVFRYLSYEGAIDLNKITDPVERKSIEDQIELFGQTPKQLFPDKHPYRRNLEMCSNYNPKLNDMITVKLIKGITFPCYQIKVTKNPIYYINYLEKKKISTTTTTTTTTKQVEKNMNKIDDINNDNVSINNDDKDKDNDNNTSTKPQIKQKDKKSQGGKQNIINKRIQMIDLLLFDSSRKLNCIQLQQSKKNKNIFLNKTPTTKFLPIENIIGYHFDSKIKNFSNCFDISSDKKVFFACGFWDYSFHLFKIENSTTLQTINYHQDVVTCIKLHNNMLLTGSRDTTICMWSLKKKKIHNIPSLQLFEHQSEIVALDFSMDAGCVISVSIDGEIIFHSLPHATVYKKLFLNQLHEGIQLNRNSIIKIMILEEGSILFLCDNHLFLLSLNGEIILKKVFNYKIIDWYVSQNREVLFLATQRKHIEIFKMINFKKIKSVRTSNNILTFTVIESIPIIMVVFDNGVLAIFNSELKVERETKPKLNPKKKNVHKEVFFDMISDLF</sequence>
<dbReference type="InterPro" id="IPR050865">
    <property type="entry name" value="BEACH_Domain"/>
</dbReference>
<dbReference type="CDD" id="cd06071">
    <property type="entry name" value="Beach"/>
    <property type="match status" value="1"/>
</dbReference>
<evidence type="ECO:0000256" key="5">
    <source>
        <dbReference type="SAM" id="MobiDB-lite"/>
    </source>
</evidence>
<evidence type="ECO:0000256" key="2">
    <source>
        <dbReference type="ARBA" id="ARBA00022737"/>
    </source>
</evidence>
<dbReference type="InterPro" id="IPR036322">
    <property type="entry name" value="WD40_repeat_dom_sf"/>
</dbReference>
<feature type="domain" description="BEACH-type PH" evidence="7">
    <location>
        <begin position="2633"/>
        <end position="2752"/>
    </location>
</feature>
<evidence type="ECO:0000313" key="9">
    <source>
        <dbReference type="Proteomes" id="UP001150062"/>
    </source>
</evidence>
<feature type="compositionally biased region" description="Basic and acidic residues" evidence="5">
    <location>
        <begin position="1858"/>
        <end position="1868"/>
    </location>
</feature>
<dbReference type="InterPro" id="IPR036372">
    <property type="entry name" value="BEACH_dom_sf"/>
</dbReference>
<dbReference type="InterPro" id="IPR001680">
    <property type="entry name" value="WD40_rpt"/>
</dbReference>
<feature type="region of interest" description="Disordered" evidence="5">
    <location>
        <begin position="1935"/>
        <end position="1965"/>
    </location>
</feature>
<dbReference type="Gene3D" id="2.130.10.10">
    <property type="entry name" value="YVTN repeat-like/Quinoprotein amine dehydrogenase"/>
    <property type="match status" value="1"/>
</dbReference>
<feature type="compositionally biased region" description="Low complexity" evidence="5">
    <location>
        <begin position="1036"/>
        <end position="1093"/>
    </location>
</feature>
<evidence type="ECO:0000259" key="7">
    <source>
        <dbReference type="PROSITE" id="PS51783"/>
    </source>
</evidence>
<feature type="compositionally biased region" description="Acidic residues" evidence="5">
    <location>
        <begin position="573"/>
        <end position="591"/>
    </location>
</feature>
<evidence type="ECO:0000256" key="1">
    <source>
        <dbReference type="ARBA" id="ARBA00022574"/>
    </source>
</evidence>
<dbReference type="InterPro" id="IPR000409">
    <property type="entry name" value="BEACH_dom"/>
</dbReference>
<feature type="region of interest" description="Disordered" evidence="5">
    <location>
        <begin position="141"/>
        <end position="192"/>
    </location>
</feature>
<evidence type="ECO:0000256" key="3">
    <source>
        <dbReference type="PROSITE-ProRule" id="PRU00221"/>
    </source>
</evidence>
<dbReference type="Gene3D" id="1.10.1540.10">
    <property type="entry name" value="BEACH domain"/>
    <property type="match status" value="1"/>
</dbReference>
<feature type="compositionally biased region" description="Low complexity" evidence="5">
    <location>
        <begin position="1843"/>
        <end position="1857"/>
    </location>
</feature>
<dbReference type="InterPro" id="IPR015943">
    <property type="entry name" value="WD40/YVTN_repeat-like_dom_sf"/>
</dbReference>
<feature type="compositionally biased region" description="Acidic residues" evidence="5">
    <location>
        <begin position="1897"/>
        <end position="1906"/>
    </location>
</feature>
<dbReference type="PROSITE" id="PS51783">
    <property type="entry name" value="PH_BEACH"/>
    <property type="match status" value="1"/>
</dbReference>
<evidence type="ECO:0000256" key="4">
    <source>
        <dbReference type="SAM" id="Coils"/>
    </source>
</evidence>
<feature type="compositionally biased region" description="Basic and acidic residues" evidence="5">
    <location>
        <begin position="1754"/>
        <end position="1763"/>
    </location>
</feature>
<dbReference type="Pfam" id="PF02138">
    <property type="entry name" value="Beach"/>
    <property type="match status" value="1"/>
</dbReference>
<feature type="compositionally biased region" description="Basic and acidic residues" evidence="5">
    <location>
        <begin position="2463"/>
        <end position="2472"/>
    </location>
</feature>
<feature type="region of interest" description="Disordered" evidence="5">
    <location>
        <begin position="2463"/>
        <end position="2504"/>
    </location>
</feature>
<feature type="region of interest" description="Disordered" evidence="5">
    <location>
        <begin position="566"/>
        <end position="591"/>
    </location>
</feature>
<protein>
    <submittedName>
        <fullName evidence="8">Beige/beach-related</fullName>
    </submittedName>
</protein>
<gene>
    <name evidence="8" type="ORF">M0813_20107</name>
</gene>
<evidence type="ECO:0000259" key="6">
    <source>
        <dbReference type="PROSITE" id="PS50197"/>
    </source>
</evidence>
<keyword evidence="1 3" id="KW-0853">WD repeat</keyword>
<comment type="caution">
    <text evidence="8">The sequence shown here is derived from an EMBL/GenBank/DDBJ whole genome shotgun (WGS) entry which is preliminary data.</text>
</comment>
<feature type="compositionally biased region" description="Basic and acidic residues" evidence="5">
    <location>
        <begin position="1911"/>
        <end position="1920"/>
    </location>
</feature>
<accession>A0ABQ8YM61</accession>
<dbReference type="PANTHER" id="PTHR13743">
    <property type="entry name" value="BEIGE/BEACH-RELATED"/>
    <property type="match status" value="1"/>
</dbReference>
<dbReference type="Pfam" id="PF14844">
    <property type="entry name" value="PH_BEACH"/>
    <property type="match status" value="1"/>
</dbReference>
<keyword evidence="4" id="KW-0175">Coiled coil</keyword>
<dbReference type="SMART" id="SM01026">
    <property type="entry name" value="Beach"/>
    <property type="match status" value="1"/>
</dbReference>
<dbReference type="InterPro" id="IPR023362">
    <property type="entry name" value="PH-BEACH_dom"/>
</dbReference>
<dbReference type="PANTHER" id="PTHR13743:SF112">
    <property type="entry name" value="BEACH DOMAIN-CONTAINING PROTEIN"/>
    <property type="match status" value="1"/>
</dbReference>
<dbReference type="Pfam" id="PF20426">
    <property type="entry name" value="NBCH_WD40"/>
    <property type="match status" value="1"/>
</dbReference>
<feature type="region of interest" description="Disordered" evidence="5">
    <location>
        <begin position="1036"/>
        <end position="1104"/>
    </location>
</feature>
<dbReference type="SUPFAM" id="SSF50978">
    <property type="entry name" value="WD40 repeat-like"/>
    <property type="match status" value="1"/>
</dbReference>
<feature type="coiled-coil region" evidence="4">
    <location>
        <begin position="2318"/>
        <end position="2345"/>
    </location>
</feature>
<keyword evidence="9" id="KW-1185">Reference proteome</keyword>
<dbReference type="SUPFAM" id="SSF81837">
    <property type="entry name" value="BEACH domain"/>
    <property type="match status" value="1"/>
</dbReference>
<feature type="compositionally biased region" description="Low complexity" evidence="5">
    <location>
        <begin position="2486"/>
        <end position="2504"/>
    </location>
</feature>
<feature type="region of interest" description="Disordered" evidence="5">
    <location>
        <begin position="2546"/>
        <end position="2590"/>
    </location>
</feature>
<feature type="region of interest" description="Disordered" evidence="5">
    <location>
        <begin position="1730"/>
        <end position="1923"/>
    </location>
</feature>
<dbReference type="EMBL" id="JAOAOG010000143">
    <property type="protein sequence ID" value="KAJ6245687.1"/>
    <property type="molecule type" value="Genomic_DNA"/>
</dbReference>
<dbReference type="PROSITE" id="PS50082">
    <property type="entry name" value="WD_REPEATS_2"/>
    <property type="match status" value="1"/>
</dbReference>
<keyword evidence="2" id="KW-0677">Repeat</keyword>
<feature type="compositionally biased region" description="Low complexity" evidence="5">
    <location>
        <begin position="1803"/>
        <end position="1835"/>
    </location>
</feature>
<feature type="repeat" description="WD" evidence="3">
    <location>
        <begin position="3272"/>
        <end position="3311"/>
    </location>
</feature>
<name>A0ABQ8YM61_9EUKA</name>
<dbReference type="SUPFAM" id="SSF49899">
    <property type="entry name" value="Concanavalin A-like lectins/glucanases"/>
    <property type="match status" value="1"/>
</dbReference>
<feature type="region of interest" description="Disordered" evidence="5">
    <location>
        <begin position="2350"/>
        <end position="2370"/>
    </location>
</feature>
<feature type="compositionally biased region" description="Low complexity" evidence="5">
    <location>
        <begin position="1777"/>
        <end position="1791"/>
    </location>
</feature>
<dbReference type="InterPro" id="IPR046851">
    <property type="entry name" value="NBCH_WD40"/>
</dbReference>
<dbReference type="SUPFAM" id="SSF50729">
    <property type="entry name" value="PH domain-like"/>
    <property type="match status" value="1"/>
</dbReference>
<reference evidence="8" key="1">
    <citation type="submission" date="2022-08" db="EMBL/GenBank/DDBJ databases">
        <title>Novel sulfate-reducing endosymbionts in the free-living metamonad Anaeramoeba.</title>
        <authorList>
            <person name="Jerlstrom-Hultqvist J."/>
            <person name="Cepicka I."/>
            <person name="Gallot-Lavallee L."/>
            <person name="Salas-Leiva D."/>
            <person name="Curtis B.A."/>
            <person name="Zahonova K."/>
            <person name="Pipaliya S."/>
            <person name="Dacks J."/>
            <person name="Roger A.J."/>
        </authorList>
    </citation>
    <scope>NUCLEOTIDE SEQUENCE</scope>
    <source>
        <strain evidence="8">Schooner1</strain>
    </source>
</reference>
<dbReference type="SMART" id="SM00320">
    <property type="entry name" value="WD40"/>
    <property type="match status" value="2"/>
</dbReference>
<feature type="compositionally biased region" description="Basic residues" evidence="5">
    <location>
        <begin position="2546"/>
        <end position="2560"/>
    </location>
</feature>
<dbReference type="InterPro" id="IPR013320">
    <property type="entry name" value="ConA-like_dom_sf"/>
</dbReference>
<feature type="compositionally biased region" description="Basic and acidic residues" evidence="5">
    <location>
        <begin position="1792"/>
        <end position="1802"/>
    </location>
</feature>
<dbReference type="PROSITE" id="PS50197">
    <property type="entry name" value="BEACH"/>
    <property type="match status" value="1"/>
</dbReference>
<feature type="compositionally biased region" description="Basic and acidic residues" evidence="5">
    <location>
        <begin position="1942"/>
        <end position="1954"/>
    </location>
</feature>
<dbReference type="InterPro" id="IPR011993">
    <property type="entry name" value="PH-like_dom_sf"/>
</dbReference>
<dbReference type="Proteomes" id="UP001150062">
    <property type="component" value="Unassembled WGS sequence"/>
</dbReference>
<proteinExistence type="predicted"/>
<organism evidence="8 9">
    <name type="scientific">Anaeramoeba flamelloides</name>
    <dbReference type="NCBI Taxonomy" id="1746091"/>
    <lineage>
        <taxon>Eukaryota</taxon>
        <taxon>Metamonada</taxon>
        <taxon>Anaeramoebidae</taxon>
        <taxon>Anaeramoeba</taxon>
    </lineage>
</organism>
<feature type="compositionally biased region" description="Low complexity" evidence="5">
    <location>
        <begin position="1737"/>
        <end position="1752"/>
    </location>
</feature>
<feature type="region of interest" description="Disordered" evidence="5">
    <location>
        <begin position="1688"/>
        <end position="1715"/>
    </location>
</feature>
<evidence type="ECO:0000313" key="8">
    <source>
        <dbReference type="EMBL" id="KAJ6245687.1"/>
    </source>
</evidence>
<dbReference type="Gene3D" id="2.30.29.30">
    <property type="entry name" value="Pleckstrin-homology domain (PH domain)/Phosphotyrosine-binding domain (PTB)"/>
    <property type="match status" value="1"/>
</dbReference>